<dbReference type="InterPro" id="IPR041078">
    <property type="entry name" value="Plavaka"/>
</dbReference>
<gene>
    <name evidence="1" type="ORF">SERLA73DRAFT_47937</name>
</gene>
<dbReference type="STRING" id="936435.F8PLL1"/>
<dbReference type="InParanoid" id="F8PLL1"/>
<sequence>FHFEPYKLFWHPSDQLHKARVHGEAYTLDTFLKVHHELQEFPPEPRCNLQRVVAGFMFLSDSTQLTSFGNAKLWPLISLFGSPPKYCCAKPSCHLCNRSAYFQSLPDSFKDFAKTHAGNSKLTSAFMTHCQCKCFHAQWCILLDDEAPTSATSHGVIIKCYDGIDCRFYPRILTYLADYPEKILIASIKNLGNRPCPWCLIPMTLVPNVGQDADMLNQVFKIRIDKAEQRKKVAVAHDLIYKKNYAVNSNKVNGFLMAESLVPTLNAFSHRLGPLGFNVYSMFVVNFMHEVELGVWKSLLSIFYGY</sequence>
<protein>
    <submittedName>
        <fullName evidence="1">Uncharacterized protein</fullName>
    </submittedName>
</protein>
<dbReference type="EMBL" id="GL945476">
    <property type="protein sequence ID" value="EGO02493.1"/>
    <property type="molecule type" value="Genomic_DNA"/>
</dbReference>
<dbReference type="OrthoDB" id="3208495at2759"/>
<dbReference type="Pfam" id="PF18759">
    <property type="entry name" value="Plavaka"/>
    <property type="match status" value="1"/>
</dbReference>
<organism evidence="2">
    <name type="scientific">Serpula lacrymans var. lacrymans (strain S7.3)</name>
    <name type="common">Dry rot fungus</name>
    <dbReference type="NCBI Taxonomy" id="936435"/>
    <lineage>
        <taxon>Eukaryota</taxon>
        <taxon>Fungi</taxon>
        <taxon>Dikarya</taxon>
        <taxon>Basidiomycota</taxon>
        <taxon>Agaricomycotina</taxon>
        <taxon>Agaricomycetes</taxon>
        <taxon>Agaricomycetidae</taxon>
        <taxon>Boletales</taxon>
        <taxon>Coniophorineae</taxon>
        <taxon>Serpulaceae</taxon>
        <taxon>Serpula</taxon>
    </lineage>
</organism>
<evidence type="ECO:0000313" key="2">
    <source>
        <dbReference type="Proteomes" id="UP000008063"/>
    </source>
</evidence>
<name>F8PLL1_SERL3</name>
<evidence type="ECO:0000313" key="1">
    <source>
        <dbReference type="EMBL" id="EGO02493.1"/>
    </source>
</evidence>
<accession>F8PLL1</accession>
<keyword evidence="2" id="KW-1185">Reference proteome</keyword>
<dbReference type="Proteomes" id="UP000008063">
    <property type="component" value="Unassembled WGS sequence"/>
</dbReference>
<dbReference type="AlphaFoldDB" id="F8PLL1"/>
<feature type="non-terminal residue" evidence="1">
    <location>
        <position position="1"/>
    </location>
</feature>
<dbReference type="HOGENOM" id="CLU_002498_2_1_1"/>
<reference evidence="2" key="1">
    <citation type="journal article" date="2011" name="Science">
        <title>The plant cell wall-decomposing machinery underlies the functional diversity of forest fungi.</title>
        <authorList>
            <person name="Eastwood D.C."/>
            <person name="Floudas D."/>
            <person name="Binder M."/>
            <person name="Majcherczyk A."/>
            <person name="Schneider P."/>
            <person name="Aerts A."/>
            <person name="Asiegbu F.O."/>
            <person name="Baker S.E."/>
            <person name="Barry K."/>
            <person name="Bendiksby M."/>
            <person name="Blumentritt M."/>
            <person name="Coutinho P.M."/>
            <person name="Cullen D."/>
            <person name="de Vries R.P."/>
            <person name="Gathman A."/>
            <person name="Goodell B."/>
            <person name="Henrissat B."/>
            <person name="Ihrmark K."/>
            <person name="Kauserud H."/>
            <person name="Kohler A."/>
            <person name="LaButti K."/>
            <person name="Lapidus A."/>
            <person name="Lavin J.L."/>
            <person name="Lee Y.-H."/>
            <person name="Lindquist E."/>
            <person name="Lilly W."/>
            <person name="Lucas S."/>
            <person name="Morin E."/>
            <person name="Murat C."/>
            <person name="Oguiza J.A."/>
            <person name="Park J."/>
            <person name="Pisabarro A.G."/>
            <person name="Riley R."/>
            <person name="Rosling A."/>
            <person name="Salamov A."/>
            <person name="Schmidt O."/>
            <person name="Schmutz J."/>
            <person name="Skrede I."/>
            <person name="Stenlid J."/>
            <person name="Wiebenga A."/>
            <person name="Xie X."/>
            <person name="Kuees U."/>
            <person name="Hibbett D.S."/>
            <person name="Hoffmeister D."/>
            <person name="Hoegberg N."/>
            <person name="Martin F."/>
            <person name="Grigoriev I.V."/>
            <person name="Watkinson S.C."/>
        </authorList>
    </citation>
    <scope>NUCLEOTIDE SEQUENCE [LARGE SCALE GENOMIC DNA]</scope>
    <source>
        <strain evidence="2">strain S7.3</strain>
    </source>
</reference>
<proteinExistence type="predicted"/>